<dbReference type="AlphaFoldDB" id="A0A940YIS1"/>
<evidence type="ECO:0000313" key="3">
    <source>
        <dbReference type="Proteomes" id="UP000676246"/>
    </source>
</evidence>
<keyword evidence="3" id="KW-1185">Reference proteome</keyword>
<dbReference type="Pfam" id="PF08818">
    <property type="entry name" value="DUF1801"/>
    <property type="match status" value="1"/>
</dbReference>
<evidence type="ECO:0000259" key="1">
    <source>
        <dbReference type="Pfam" id="PF08818"/>
    </source>
</evidence>
<organism evidence="2 3">
    <name type="scientific">Ideonella alba</name>
    <dbReference type="NCBI Taxonomy" id="2824118"/>
    <lineage>
        <taxon>Bacteria</taxon>
        <taxon>Pseudomonadati</taxon>
        <taxon>Pseudomonadota</taxon>
        <taxon>Betaproteobacteria</taxon>
        <taxon>Burkholderiales</taxon>
        <taxon>Sphaerotilaceae</taxon>
        <taxon>Ideonella</taxon>
    </lineage>
</organism>
<protein>
    <submittedName>
        <fullName evidence="2">DUF1801 domain-containing protein</fullName>
    </submittedName>
</protein>
<accession>A0A940YIS1</accession>
<reference evidence="2 3" key="1">
    <citation type="submission" date="2021-04" db="EMBL/GenBank/DDBJ databases">
        <title>The genome sequence of Ideonella sp. 3Y2.</title>
        <authorList>
            <person name="Liu Y."/>
        </authorList>
    </citation>
    <scope>NUCLEOTIDE SEQUENCE [LARGE SCALE GENOMIC DNA]</scope>
    <source>
        <strain evidence="2 3">3Y2</strain>
    </source>
</reference>
<dbReference type="RefSeq" id="WP_210856984.1">
    <property type="nucleotide sequence ID" value="NZ_JAGQDD010000026.1"/>
</dbReference>
<dbReference type="Proteomes" id="UP000676246">
    <property type="component" value="Unassembled WGS sequence"/>
</dbReference>
<sequence>MDEGAAAVQAWIDDWPDAAVRQRLRDIRALLQRCVPDGEERLSYRMPTMFRGGVVLHYAAFQQHIGLFPPVRDAALRARLAPWAGPKGNLQFRHDQPLPMDLIEAVVAARLAGLSR</sequence>
<evidence type="ECO:0000313" key="2">
    <source>
        <dbReference type="EMBL" id="MBQ0933320.1"/>
    </source>
</evidence>
<feature type="domain" description="YdhG-like" evidence="1">
    <location>
        <begin position="21"/>
        <end position="110"/>
    </location>
</feature>
<dbReference type="Gene3D" id="3.90.1150.200">
    <property type="match status" value="1"/>
</dbReference>
<name>A0A940YIS1_9BURK</name>
<dbReference type="SUPFAM" id="SSF159888">
    <property type="entry name" value="YdhG-like"/>
    <property type="match status" value="1"/>
</dbReference>
<dbReference type="InterPro" id="IPR014922">
    <property type="entry name" value="YdhG-like"/>
</dbReference>
<gene>
    <name evidence="2" type="ORF">KAK03_22840</name>
</gene>
<proteinExistence type="predicted"/>
<dbReference type="EMBL" id="JAGQDD010000026">
    <property type="protein sequence ID" value="MBQ0933320.1"/>
    <property type="molecule type" value="Genomic_DNA"/>
</dbReference>
<comment type="caution">
    <text evidence="2">The sequence shown here is derived from an EMBL/GenBank/DDBJ whole genome shotgun (WGS) entry which is preliminary data.</text>
</comment>